<organism evidence="1 2">
    <name type="scientific">Sediminitomix flava</name>
    <dbReference type="NCBI Taxonomy" id="379075"/>
    <lineage>
        <taxon>Bacteria</taxon>
        <taxon>Pseudomonadati</taxon>
        <taxon>Bacteroidota</taxon>
        <taxon>Cytophagia</taxon>
        <taxon>Cytophagales</taxon>
        <taxon>Flammeovirgaceae</taxon>
        <taxon>Sediminitomix</taxon>
    </lineage>
</organism>
<dbReference type="Pfam" id="PF09837">
    <property type="entry name" value="DUF2064"/>
    <property type="match status" value="1"/>
</dbReference>
<sequence>MITNEKKQSENALIIFVKEPIERKVKTRLGKTIGYDLAVEVYKELLKDTLEAVRNLEADIFIYYQDQIVSNDLWDQINVKKQLQQTGDLGVKMMTAFQECLNLGYKKVGIIGSDCPDITGEILINSYNFLEKSDVTIGPAEDGGYYLLALKEIHPQIFEGKKWSTSSVFKDTLNDFKELNLTFSTLPPLSDLDNENDLNKFPKYKQLVNSLIQS</sequence>
<dbReference type="PANTHER" id="PTHR36529">
    <property type="entry name" value="SLL1095 PROTEIN"/>
    <property type="match status" value="1"/>
</dbReference>
<evidence type="ECO:0000313" key="2">
    <source>
        <dbReference type="Proteomes" id="UP000245535"/>
    </source>
</evidence>
<dbReference type="AlphaFoldDB" id="A0A315Z7S0"/>
<keyword evidence="2" id="KW-1185">Reference proteome</keyword>
<protein>
    <recommendedName>
        <fullName evidence="3">Glycosyltransferase A (GT-A) superfamily protein (DUF2064 family)</fullName>
    </recommendedName>
</protein>
<gene>
    <name evidence="1" type="ORF">BC781_105154</name>
</gene>
<reference evidence="1 2" key="1">
    <citation type="submission" date="2018-03" db="EMBL/GenBank/DDBJ databases">
        <title>Genomic Encyclopedia of Archaeal and Bacterial Type Strains, Phase II (KMG-II): from individual species to whole genera.</title>
        <authorList>
            <person name="Goeker M."/>
        </authorList>
    </citation>
    <scope>NUCLEOTIDE SEQUENCE [LARGE SCALE GENOMIC DNA]</scope>
    <source>
        <strain evidence="1 2">DSM 28229</strain>
    </source>
</reference>
<comment type="caution">
    <text evidence="1">The sequence shown here is derived from an EMBL/GenBank/DDBJ whole genome shotgun (WGS) entry which is preliminary data.</text>
</comment>
<dbReference type="NCBIfam" id="TIGR04282">
    <property type="entry name" value="glyco_like_cofC"/>
    <property type="match status" value="1"/>
</dbReference>
<name>A0A315Z7S0_SEDFL</name>
<dbReference type="RefSeq" id="WP_109620510.1">
    <property type="nucleotide sequence ID" value="NZ_QGDO01000005.1"/>
</dbReference>
<dbReference type="InterPro" id="IPR029044">
    <property type="entry name" value="Nucleotide-diphossugar_trans"/>
</dbReference>
<evidence type="ECO:0000313" key="1">
    <source>
        <dbReference type="EMBL" id="PWJ40091.1"/>
    </source>
</evidence>
<proteinExistence type="predicted"/>
<dbReference type="EMBL" id="QGDO01000005">
    <property type="protein sequence ID" value="PWJ40091.1"/>
    <property type="molecule type" value="Genomic_DNA"/>
</dbReference>
<dbReference type="OrthoDB" id="9798250at2"/>
<dbReference type="Gene3D" id="3.90.550.10">
    <property type="entry name" value="Spore Coat Polysaccharide Biosynthesis Protein SpsA, Chain A"/>
    <property type="match status" value="1"/>
</dbReference>
<dbReference type="InterPro" id="IPR018641">
    <property type="entry name" value="Trfase_1_rSAM/seldom-assoc"/>
</dbReference>
<dbReference type="Proteomes" id="UP000245535">
    <property type="component" value="Unassembled WGS sequence"/>
</dbReference>
<dbReference type="PANTHER" id="PTHR36529:SF1">
    <property type="entry name" value="GLYCOSYLTRANSFERASE"/>
    <property type="match status" value="1"/>
</dbReference>
<accession>A0A315Z7S0</accession>
<dbReference type="SUPFAM" id="SSF53448">
    <property type="entry name" value="Nucleotide-diphospho-sugar transferases"/>
    <property type="match status" value="1"/>
</dbReference>
<evidence type="ECO:0008006" key="3">
    <source>
        <dbReference type="Google" id="ProtNLM"/>
    </source>
</evidence>